<evidence type="ECO:0000256" key="2">
    <source>
        <dbReference type="ARBA" id="ARBA00023125"/>
    </source>
</evidence>
<dbReference type="EMBL" id="QGTR01000004">
    <property type="protein sequence ID" value="PWV98893.1"/>
    <property type="molecule type" value="Genomic_DNA"/>
</dbReference>
<comment type="caution">
    <text evidence="5">The sequence shown here is derived from an EMBL/GenBank/DDBJ whole genome shotgun (WGS) entry which is preliminary data.</text>
</comment>
<dbReference type="SUPFAM" id="SSF64288">
    <property type="entry name" value="Chorismate lyase-like"/>
    <property type="match status" value="1"/>
</dbReference>
<dbReference type="Gene3D" id="3.40.1410.10">
    <property type="entry name" value="Chorismate lyase-like"/>
    <property type="match status" value="1"/>
</dbReference>
<dbReference type="Gene3D" id="1.10.10.10">
    <property type="entry name" value="Winged helix-like DNA-binding domain superfamily/Winged helix DNA-binding domain"/>
    <property type="match status" value="1"/>
</dbReference>
<evidence type="ECO:0000313" key="5">
    <source>
        <dbReference type="EMBL" id="PWV98893.1"/>
    </source>
</evidence>
<dbReference type="SMART" id="SM00866">
    <property type="entry name" value="UTRA"/>
    <property type="match status" value="1"/>
</dbReference>
<dbReference type="InterPro" id="IPR036388">
    <property type="entry name" value="WH-like_DNA-bd_sf"/>
</dbReference>
<dbReference type="PANTHER" id="PTHR44846">
    <property type="entry name" value="MANNOSYL-D-GLYCERATE TRANSPORT/METABOLISM SYSTEM REPRESSOR MNGR-RELATED"/>
    <property type="match status" value="1"/>
</dbReference>
<dbReference type="OrthoDB" id="9800645at2"/>
<evidence type="ECO:0000313" key="6">
    <source>
        <dbReference type="Proteomes" id="UP000246352"/>
    </source>
</evidence>
<dbReference type="InterPro" id="IPR000524">
    <property type="entry name" value="Tscrpt_reg_HTH_GntR"/>
</dbReference>
<protein>
    <submittedName>
        <fullName evidence="5">GntR family phosphonate transport system transcriptional regulator</fullName>
    </submittedName>
</protein>
<dbReference type="GO" id="GO:0003700">
    <property type="term" value="F:DNA-binding transcription factor activity"/>
    <property type="evidence" value="ECO:0007669"/>
    <property type="project" value="InterPro"/>
</dbReference>
<evidence type="ECO:0000256" key="1">
    <source>
        <dbReference type="ARBA" id="ARBA00023015"/>
    </source>
</evidence>
<evidence type="ECO:0000256" key="3">
    <source>
        <dbReference type="ARBA" id="ARBA00023163"/>
    </source>
</evidence>
<dbReference type="SMART" id="SM00345">
    <property type="entry name" value="HTH_GNTR"/>
    <property type="match status" value="1"/>
</dbReference>
<reference evidence="5 6" key="1">
    <citation type="submission" date="2018-05" db="EMBL/GenBank/DDBJ databases">
        <title>Genomic Encyclopedia of Type Strains, Phase IV (KMG-IV): sequencing the most valuable type-strain genomes for metagenomic binning, comparative biology and taxonomic classification.</title>
        <authorList>
            <person name="Goeker M."/>
        </authorList>
    </citation>
    <scope>NUCLEOTIDE SEQUENCE [LARGE SCALE GENOMIC DNA]</scope>
    <source>
        <strain evidence="5 6">DSM 16791</strain>
    </source>
</reference>
<organism evidence="5 6">
    <name type="scientific">Hoeflea marina</name>
    <dbReference type="NCBI Taxonomy" id="274592"/>
    <lineage>
        <taxon>Bacteria</taxon>
        <taxon>Pseudomonadati</taxon>
        <taxon>Pseudomonadota</taxon>
        <taxon>Alphaproteobacteria</taxon>
        <taxon>Hyphomicrobiales</taxon>
        <taxon>Rhizobiaceae</taxon>
        <taxon>Hoeflea</taxon>
    </lineage>
</organism>
<dbReference type="InterPro" id="IPR012702">
    <property type="entry name" value="CP_lyase_PhnF"/>
</dbReference>
<dbReference type="GO" id="GO:0045892">
    <property type="term" value="P:negative regulation of DNA-templated transcription"/>
    <property type="evidence" value="ECO:0007669"/>
    <property type="project" value="TreeGrafter"/>
</dbReference>
<dbReference type="RefSeq" id="WP_110033059.1">
    <property type="nucleotide sequence ID" value="NZ_QGTR01000004.1"/>
</dbReference>
<dbReference type="Proteomes" id="UP000246352">
    <property type="component" value="Unassembled WGS sequence"/>
</dbReference>
<dbReference type="Pfam" id="PF00392">
    <property type="entry name" value="GntR"/>
    <property type="match status" value="1"/>
</dbReference>
<dbReference type="PRINTS" id="PR00035">
    <property type="entry name" value="HTHGNTR"/>
</dbReference>
<dbReference type="PROSITE" id="PS50949">
    <property type="entry name" value="HTH_GNTR"/>
    <property type="match status" value="1"/>
</dbReference>
<keyword evidence="6" id="KW-1185">Reference proteome</keyword>
<dbReference type="InterPro" id="IPR028978">
    <property type="entry name" value="Chorismate_lyase_/UTRA_dom_sf"/>
</dbReference>
<dbReference type="Pfam" id="PF07702">
    <property type="entry name" value="UTRA"/>
    <property type="match status" value="1"/>
</dbReference>
<gene>
    <name evidence="5" type="ORF">DFR52_104184</name>
</gene>
<dbReference type="CDD" id="cd07377">
    <property type="entry name" value="WHTH_GntR"/>
    <property type="match status" value="1"/>
</dbReference>
<dbReference type="InterPro" id="IPR050679">
    <property type="entry name" value="Bact_HTH_transcr_reg"/>
</dbReference>
<dbReference type="GO" id="GO:0003677">
    <property type="term" value="F:DNA binding"/>
    <property type="evidence" value="ECO:0007669"/>
    <property type="project" value="UniProtKB-KW"/>
</dbReference>
<name>A0A317PLF9_9HYPH</name>
<accession>A0A317PLF9</accession>
<keyword evidence="2" id="KW-0238">DNA-binding</keyword>
<sequence>MTVPLQRRSGIALWRQVADGIRQTLLPHLTPGDQLPPETALAGRFGVNRHTVRAAVAALEKEGILRAEQGRGTFLASRRRLRYPIGRRTRFSEGLGDQTLIRRGRLLDAGVEPAGPDVARALCLEAGAPVERLETVSSADDVAVSRAISWFDAKRFGGIAARYGDTGSITRALAAFGVPDYTRKTTMITAVHAEADDLQHLSLSPGAIILLTRSINIDPDAIPIQYAETRFAADRMEFLIGDDAGMP</sequence>
<dbReference type="InterPro" id="IPR036390">
    <property type="entry name" value="WH_DNA-bd_sf"/>
</dbReference>
<keyword evidence="3" id="KW-0804">Transcription</keyword>
<dbReference type="NCBIfam" id="TIGR02325">
    <property type="entry name" value="C_P_lyase_phnF"/>
    <property type="match status" value="1"/>
</dbReference>
<keyword evidence="1" id="KW-0805">Transcription regulation</keyword>
<evidence type="ECO:0000259" key="4">
    <source>
        <dbReference type="PROSITE" id="PS50949"/>
    </source>
</evidence>
<dbReference type="PANTHER" id="PTHR44846:SF1">
    <property type="entry name" value="MANNOSYL-D-GLYCERATE TRANSPORT_METABOLISM SYSTEM REPRESSOR MNGR-RELATED"/>
    <property type="match status" value="1"/>
</dbReference>
<proteinExistence type="predicted"/>
<dbReference type="SUPFAM" id="SSF46785">
    <property type="entry name" value="Winged helix' DNA-binding domain"/>
    <property type="match status" value="1"/>
</dbReference>
<dbReference type="AlphaFoldDB" id="A0A317PLF9"/>
<feature type="domain" description="HTH gntR-type" evidence="4">
    <location>
        <begin position="11"/>
        <end position="78"/>
    </location>
</feature>
<dbReference type="InterPro" id="IPR011663">
    <property type="entry name" value="UTRA"/>
</dbReference>